<name>A0ACD1GSW8_9EURO</name>
<evidence type="ECO:0000313" key="2">
    <source>
        <dbReference type="Proteomes" id="UP000249661"/>
    </source>
</evidence>
<organism evidence="1 2">
    <name type="scientific">Aspergillus aculeatinus CBS 121060</name>
    <dbReference type="NCBI Taxonomy" id="1448322"/>
    <lineage>
        <taxon>Eukaryota</taxon>
        <taxon>Fungi</taxon>
        <taxon>Dikarya</taxon>
        <taxon>Ascomycota</taxon>
        <taxon>Pezizomycotina</taxon>
        <taxon>Eurotiomycetes</taxon>
        <taxon>Eurotiomycetidae</taxon>
        <taxon>Eurotiales</taxon>
        <taxon>Aspergillaceae</taxon>
        <taxon>Aspergillus</taxon>
        <taxon>Aspergillus subgen. Circumdati</taxon>
    </lineage>
</organism>
<evidence type="ECO:0000313" key="1">
    <source>
        <dbReference type="EMBL" id="RAH64357.1"/>
    </source>
</evidence>
<protein>
    <submittedName>
        <fullName evidence="1">Uncharacterized protein</fullName>
    </submittedName>
</protein>
<reference evidence="1" key="1">
    <citation type="submission" date="2018-02" db="EMBL/GenBank/DDBJ databases">
        <title>The genomes of Aspergillus section Nigri reveals drivers in fungal speciation.</title>
        <authorList>
            <consortium name="DOE Joint Genome Institute"/>
            <person name="Vesth T.C."/>
            <person name="Nybo J."/>
            <person name="Theobald S."/>
            <person name="Brandl J."/>
            <person name="Frisvad J.C."/>
            <person name="Nielsen K.F."/>
            <person name="Lyhne E.K."/>
            <person name="Kogle M.E."/>
            <person name="Kuo A."/>
            <person name="Riley R."/>
            <person name="Clum A."/>
            <person name="Nolan M."/>
            <person name="Lipzen A."/>
            <person name="Salamov A."/>
            <person name="Henrissat B."/>
            <person name="Wiebenga A."/>
            <person name="De vries R.P."/>
            <person name="Grigoriev I.V."/>
            <person name="Mortensen U.H."/>
            <person name="Andersen M.R."/>
            <person name="Baker S.E."/>
        </authorList>
    </citation>
    <scope>NUCLEOTIDE SEQUENCE</scope>
    <source>
        <strain evidence="1">CBS 121060</strain>
    </source>
</reference>
<dbReference type="Proteomes" id="UP000249661">
    <property type="component" value="Unassembled WGS sequence"/>
</dbReference>
<sequence length="102" mass="11138">MALRSGLPITRIEYEASYSTAFSHHHQQQQPSPPPKPQVQPTPPIQKPPPTQKPRPHSHSLPIPEMKVIESQTPDGAAPLHPGPLTGFMRNPGAINPKPSPK</sequence>
<gene>
    <name evidence="1" type="ORF">BO66DRAFT_243671</name>
</gene>
<keyword evidence="2" id="KW-1185">Reference proteome</keyword>
<accession>A0ACD1GSW8</accession>
<dbReference type="EMBL" id="KZ825015">
    <property type="protein sequence ID" value="RAH64357.1"/>
    <property type="molecule type" value="Genomic_DNA"/>
</dbReference>
<proteinExistence type="predicted"/>